<proteinExistence type="predicted"/>
<feature type="region of interest" description="Disordered" evidence="1">
    <location>
        <begin position="1"/>
        <end position="49"/>
    </location>
</feature>
<evidence type="ECO:0000313" key="2">
    <source>
        <dbReference type="EMBL" id="EQB31912.1"/>
    </source>
</evidence>
<name>T0J4Z9_9SPHN</name>
<protein>
    <submittedName>
        <fullName evidence="2">Uncharacterized protein</fullName>
    </submittedName>
</protein>
<evidence type="ECO:0000256" key="1">
    <source>
        <dbReference type="SAM" id="MobiDB-lite"/>
    </source>
</evidence>
<dbReference type="Proteomes" id="UP000015523">
    <property type="component" value="Unassembled WGS sequence"/>
</dbReference>
<dbReference type="STRING" id="1346791.M529_12185"/>
<dbReference type="PATRIC" id="fig|1346791.3.peg.2343"/>
<dbReference type="AlphaFoldDB" id="T0J4Z9"/>
<accession>T0J4Z9</accession>
<reference evidence="2 3" key="1">
    <citation type="journal article" date="2013" name="Genome Announc.">
        <title>Draft Genome Sequence of Sphingobium ummariense Strain RL-3, a Hexachlorocyclohexane-Degrading Bacterium.</title>
        <authorList>
            <person name="Kohli P."/>
            <person name="Dua A."/>
            <person name="Sangwan N."/>
            <person name="Oldach P."/>
            <person name="Khurana J.P."/>
            <person name="Lal R."/>
        </authorList>
    </citation>
    <scope>NUCLEOTIDE SEQUENCE [LARGE SCALE GENOMIC DNA]</scope>
    <source>
        <strain evidence="2 3">RL-3</strain>
    </source>
</reference>
<keyword evidence="3" id="KW-1185">Reference proteome</keyword>
<evidence type="ECO:0000313" key="3">
    <source>
        <dbReference type="Proteomes" id="UP000015523"/>
    </source>
</evidence>
<gene>
    <name evidence="2" type="ORF">M529_12185</name>
</gene>
<dbReference type="EMBL" id="AUWY01000085">
    <property type="protein sequence ID" value="EQB31912.1"/>
    <property type="molecule type" value="Genomic_DNA"/>
</dbReference>
<comment type="caution">
    <text evidence="2">The sequence shown here is derived from an EMBL/GenBank/DDBJ whole genome shotgun (WGS) entry which is preliminary data.</text>
</comment>
<organism evidence="2 3">
    <name type="scientific">Sphingobium ummariense RL-3</name>
    <dbReference type="NCBI Taxonomy" id="1346791"/>
    <lineage>
        <taxon>Bacteria</taxon>
        <taxon>Pseudomonadati</taxon>
        <taxon>Pseudomonadota</taxon>
        <taxon>Alphaproteobacteria</taxon>
        <taxon>Sphingomonadales</taxon>
        <taxon>Sphingomonadaceae</taxon>
        <taxon>Sphingobium</taxon>
    </lineage>
</organism>
<feature type="compositionally biased region" description="Basic and acidic residues" evidence="1">
    <location>
        <begin position="14"/>
        <end position="32"/>
    </location>
</feature>
<sequence>MSKEDTPQHPAAPKKPDEDEEKGGASRTEKGQPSRANPLAPPINNRPGS</sequence>
<dbReference type="RefSeq" id="WP_021318235.1">
    <property type="nucleotide sequence ID" value="NZ_AUWY01000085.1"/>
</dbReference>